<keyword evidence="4" id="KW-0378">Hydrolase</keyword>
<dbReference type="EMBL" id="JAGSND010000025">
    <property type="protein sequence ID" value="MBR0600337.1"/>
    <property type="molecule type" value="Genomic_DNA"/>
</dbReference>
<evidence type="ECO:0000256" key="2">
    <source>
        <dbReference type="ARBA" id="ARBA00005988"/>
    </source>
</evidence>
<dbReference type="PROSITE" id="PS52035">
    <property type="entry name" value="PEPTIDASE_M14"/>
    <property type="match status" value="1"/>
</dbReference>
<dbReference type="Proteomes" id="UP000675664">
    <property type="component" value="Unassembled WGS sequence"/>
</dbReference>
<dbReference type="GO" id="GO:0004181">
    <property type="term" value="F:metallocarboxypeptidase activity"/>
    <property type="evidence" value="ECO:0007669"/>
    <property type="project" value="InterPro"/>
</dbReference>
<feature type="chain" id="PRO_5035189576" description="Peptidase M14 domain-containing protein" evidence="8">
    <location>
        <begin position="28"/>
        <end position="785"/>
    </location>
</feature>
<dbReference type="InterPro" id="IPR000834">
    <property type="entry name" value="Peptidase_M14"/>
</dbReference>
<keyword evidence="6" id="KW-0482">Metalloprotease</keyword>
<reference evidence="10" key="1">
    <citation type="submission" date="2021-04" db="EMBL/GenBank/DDBJ databases">
        <title>Sinoanaerobacter chloroacetimidivorans sp. nov., an obligate anaerobic bacterium isolated from anaerobic sludge.</title>
        <authorList>
            <person name="Bao Y."/>
        </authorList>
    </citation>
    <scope>NUCLEOTIDE SEQUENCE</scope>
    <source>
        <strain evidence="10">BAD-6</strain>
    </source>
</reference>
<protein>
    <recommendedName>
        <fullName evidence="9">Peptidase M14 domain-containing protein</fullName>
    </recommendedName>
</protein>
<evidence type="ECO:0000256" key="7">
    <source>
        <dbReference type="PROSITE-ProRule" id="PRU01379"/>
    </source>
</evidence>
<dbReference type="SUPFAM" id="SSF53187">
    <property type="entry name" value="Zn-dependent exopeptidases"/>
    <property type="match status" value="1"/>
</dbReference>
<accession>A0A8J8B434</accession>
<dbReference type="AlphaFoldDB" id="A0A8J8B434"/>
<evidence type="ECO:0000259" key="9">
    <source>
        <dbReference type="PROSITE" id="PS52035"/>
    </source>
</evidence>
<keyword evidence="8" id="KW-0732">Signal</keyword>
<keyword evidence="11" id="KW-1185">Reference proteome</keyword>
<gene>
    <name evidence="10" type="ORF">KCX82_20920</name>
</gene>
<comment type="caution">
    <text evidence="10">The sequence shown here is derived from an EMBL/GenBank/DDBJ whole genome shotgun (WGS) entry which is preliminary data.</text>
</comment>
<organism evidence="10 11">
    <name type="scientific">Sinanaerobacter chloroacetimidivorans</name>
    <dbReference type="NCBI Taxonomy" id="2818044"/>
    <lineage>
        <taxon>Bacteria</taxon>
        <taxon>Bacillati</taxon>
        <taxon>Bacillota</taxon>
        <taxon>Clostridia</taxon>
        <taxon>Peptostreptococcales</taxon>
        <taxon>Anaerovoracaceae</taxon>
        <taxon>Sinanaerobacter</taxon>
    </lineage>
</organism>
<proteinExistence type="inferred from homology"/>
<keyword evidence="5" id="KW-0862">Zinc</keyword>
<comment type="cofactor">
    <cofactor evidence="1">
        <name>Zn(2+)</name>
        <dbReference type="ChEBI" id="CHEBI:29105"/>
    </cofactor>
</comment>
<sequence length="785" mass="86199">MKRQRRQVFLALFIAALLICSTFTAFAATSPSEYPLPRNAVLYSEIEGQLKSLEAKNPNLMDYEVIGQSVEGRNLYLVTISDAEGMKKLDQYQKFMQDAVNDPEKALKELNAKGDSKIPIFFNASIHGNETTGTDAVLKLINKLLTDTSAETKQILKNCVVLINVCQNPDGRASGHRENAVGTDLNRDYITQSQPEVQGVVKNIATKWFPTVMLDLHGFMGSGNVLLEPCTIPHNPNYEYDLALKYALPHAEAISAEITALTKRDVDIPIKVWEDGWDDYPPIFTPQYFMYLGSIGHTLEVKFPNQQGIDTAYTASYASLKYASKNKTELLKNQFTIYERGVKGTVVETDIDFPEAYVIPMTQTQQKDTLEAANMIRHLLDNKVVVKMAEKEFTADGVTYPAGTYVVPMKQGLRGLVNTMLWKGEDVSELASAMYDISAYSFPQLCGFDAVAVEKGFDADLTAVSAAPVLKGTFTKGTETNYVMPVENNQAYKAANALVKDGYAVYRTGETVGAYAPGTFVIPNKKGLEEKLAKLASENAVTIQNMGSIKGKLLPVTLQKIAVIGNDGGVATAMKELGFNVTAIPYFLINNGYDLEKNGFESMVISGTEAFWKDSYEATGITWSLDEVGQNEVIEFAKTHDFIGVGYAGAALNEAAKKLNVAYTFTGSEEDGQTAENGICLMDGNNTDPVSFQFGTQETVFAYAPVWFDKMDSKVTTAATFGKGEMYLAGFWMEPEKAAGAAAIIHDNSKGFDAVLFGIEPTFRNYTPATYGLMANAMYYLGYEK</sequence>
<evidence type="ECO:0000256" key="4">
    <source>
        <dbReference type="ARBA" id="ARBA00022801"/>
    </source>
</evidence>
<feature type="signal peptide" evidence="8">
    <location>
        <begin position="1"/>
        <end position="27"/>
    </location>
</feature>
<dbReference type="PANTHER" id="PTHR11705">
    <property type="entry name" value="PROTEASE FAMILY M14 CARBOXYPEPTIDASE A,B"/>
    <property type="match status" value="1"/>
</dbReference>
<evidence type="ECO:0000256" key="5">
    <source>
        <dbReference type="ARBA" id="ARBA00022833"/>
    </source>
</evidence>
<evidence type="ECO:0000256" key="8">
    <source>
        <dbReference type="SAM" id="SignalP"/>
    </source>
</evidence>
<dbReference type="Pfam" id="PF00246">
    <property type="entry name" value="Peptidase_M14"/>
    <property type="match status" value="1"/>
</dbReference>
<dbReference type="PRINTS" id="PR00765">
    <property type="entry name" value="CRBOXYPTASEA"/>
</dbReference>
<dbReference type="SMART" id="SM00631">
    <property type="entry name" value="Zn_pept"/>
    <property type="match status" value="1"/>
</dbReference>
<evidence type="ECO:0000256" key="3">
    <source>
        <dbReference type="ARBA" id="ARBA00022670"/>
    </source>
</evidence>
<dbReference type="GO" id="GO:0005615">
    <property type="term" value="C:extracellular space"/>
    <property type="evidence" value="ECO:0007669"/>
    <property type="project" value="TreeGrafter"/>
</dbReference>
<dbReference type="Gene3D" id="3.40.630.10">
    <property type="entry name" value="Zn peptidases"/>
    <property type="match status" value="1"/>
</dbReference>
<dbReference type="PANTHER" id="PTHR11705:SF143">
    <property type="entry name" value="SLL0236 PROTEIN"/>
    <property type="match status" value="1"/>
</dbReference>
<dbReference type="GO" id="GO:0006508">
    <property type="term" value="P:proteolysis"/>
    <property type="evidence" value="ECO:0007669"/>
    <property type="project" value="UniProtKB-KW"/>
</dbReference>
<evidence type="ECO:0000313" key="11">
    <source>
        <dbReference type="Proteomes" id="UP000675664"/>
    </source>
</evidence>
<name>A0A8J8B434_9FIRM</name>
<dbReference type="RefSeq" id="WP_227020453.1">
    <property type="nucleotide sequence ID" value="NZ_JAGSND010000025.1"/>
</dbReference>
<evidence type="ECO:0000256" key="1">
    <source>
        <dbReference type="ARBA" id="ARBA00001947"/>
    </source>
</evidence>
<reference evidence="10" key="2">
    <citation type="submission" date="2021-04" db="EMBL/GenBank/DDBJ databases">
        <authorList>
            <person name="Liu J."/>
        </authorList>
    </citation>
    <scope>NUCLEOTIDE SEQUENCE</scope>
    <source>
        <strain evidence="10">BAD-6</strain>
    </source>
</reference>
<keyword evidence="3" id="KW-0645">Protease</keyword>
<comment type="caution">
    <text evidence="7">Lacks conserved residue(s) required for the propagation of feature annotation.</text>
</comment>
<feature type="domain" description="Peptidase M14" evidence="9">
    <location>
        <begin position="39"/>
        <end position="327"/>
    </location>
</feature>
<evidence type="ECO:0000313" key="10">
    <source>
        <dbReference type="EMBL" id="MBR0600337.1"/>
    </source>
</evidence>
<comment type="similarity">
    <text evidence="2 7">Belongs to the peptidase M14 family.</text>
</comment>
<evidence type="ECO:0000256" key="6">
    <source>
        <dbReference type="ARBA" id="ARBA00023049"/>
    </source>
</evidence>
<dbReference type="GO" id="GO:0008270">
    <property type="term" value="F:zinc ion binding"/>
    <property type="evidence" value="ECO:0007669"/>
    <property type="project" value="InterPro"/>
</dbReference>